<dbReference type="InterPro" id="IPR003593">
    <property type="entry name" value="AAA+_ATPase"/>
</dbReference>
<dbReference type="Pfam" id="PF00005">
    <property type="entry name" value="ABC_tran"/>
    <property type="match status" value="1"/>
</dbReference>
<reference evidence="10 11" key="1">
    <citation type="submission" date="2019-10" db="EMBL/GenBank/DDBJ databases">
        <title>Dictyobacter vulcani sp. nov., within the class Ktedonobacteria, isolated from soil of volcanic Mt. Zao.</title>
        <authorList>
            <person name="Zheng Y."/>
            <person name="Wang C.M."/>
            <person name="Sakai Y."/>
            <person name="Abe K."/>
            <person name="Yokota A."/>
            <person name="Yabe S."/>
        </authorList>
    </citation>
    <scope>NUCLEOTIDE SEQUENCE [LARGE SCALE GENOMIC DNA]</scope>
    <source>
        <strain evidence="10 11">W12</strain>
    </source>
</reference>
<dbReference type="GO" id="GO:0043190">
    <property type="term" value="C:ATP-binding cassette (ABC) transporter complex"/>
    <property type="evidence" value="ECO:0007669"/>
    <property type="project" value="TreeGrafter"/>
</dbReference>
<comment type="similarity">
    <text evidence="2">Belongs to the ABC transporter superfamily.</text>
</comment>
<dbReference type="PANTHER" id="PTHR43553">
    <property type="entry name" value="HEAVY METAL TRANSPORTER"/>
    <property type="match status" value="1"/>
</dbReference>
<dbReference type="PANTHER" id="PTHR43553:SF24">
    <property type="entry name" value="ENERGY-COUPLING FACTOR TRANSPORTER ATP-BINDING PROTEIN ECFA1"/>
    <property type="match status" value="1"/>
</dbReference>
<dbReference type="Gene3D" id="3.40.50.300">
    <property type="entry name" value="P-loop containing nucleotide triphosphate hydrolases"/>
    <property type="match status" value="1"/>
</dbReference>
<dbReference type="GO" id="GO:0016887">
    <property type="term" value="F:ATP hydrolysis activity"/>
    <property type="evidence" value="ECO:0007669"/>
    <property type="project" value="InterPro"/>
</dbReference>
<dbReference type="SUPFAM" id="SSF52540">
    <property type="entry name" value="P-loop containing nucleoside triphosphate hydrolases"/>
    <property type="match status" value="1"/>
</dbReference>
<dbReference type="PROSITE" id="PS00211">
    <property type="entry name" value="ABC_TRANSPORTER_1"/>
    <property type="match status" value="1"/>
</dbReference>
<dbReference type="Proteomes" id="UP000326912">
    <property type="component" value="Unassembled WGS sequence"/>
</dbReference>
<sequence>MAKDVISPPLIDIQQVTYKYPVKRTMQDHNQLVTEPALQNINLQIQSGEYVALLGHNGCGKSTLARHCNALLLPDEGNVYIAGMDTRDVTKHGMIREYVGMIFQNPDNQLIATLVEDDVAWGLAVKGYPLPQIRERVAEALDAVNISHLRQLPPYKLSGGQRQRLAIAGILALRPQCIIADEASSMLDPFTRQELSELFSRLHRKFGLTIIQVTHLLEEAVYAQRIVIMERGRVIQEGTPAQIFADVERLQELKLIIPDPLKLVVYLRDAGFAISNQALTIEEIAQEIANA</sequence>
<evidence type="ECO:0000313" key="10">
    <source>
        <dbReference type="EMBL" id="GER92212.1"/>
    </source>
</evidence>
<comment type="caution">
    <text evidence="10">The sequence shown here is derived from an EMBL/GenBank/DDBJ whole genome shotgun (WGS) entry which is preliminary data.</text>
</comment>
<evidence type="ECO:0000256" key="4">
    <source>
        <dbReference type="ARBA" id="ARBA00022475"/>
    </source>
</evidence>
<dbReference type="PROSITE" id="PS50893">
    <property type="entry name" value="ABC_TRANSPORTER_2"/>
    <property type="match status" value="1"/>
</dbReference>
<evidence type="ECO:0000256" key="7">
    <source>
        <dbReference type="ARBA" id="ARBA00022967"/>
    </source>
</evidence>
<dbReference type="InterPro" id="IPR003439">
    <property type="entry name" value="ABC_transporter-like_ATP-bd"/>
</dbReference>
<evidence type="ECO:0000256" key="1">
    <source>
        <dbReference type="ARBA" id="ARBA00004236"/>
    </source>
</evidence>
<keyword evidence="11" id="KW-1185">Reference proteome</keyword>
<dbReference type="GO" id="GO:0005524">
    <property type="term" value="F:ATP binding"/>
    <property type="evidence" value="ECO:0007669"/>
    <property type="project" value="UniProtKB-KW"/>
</dbReference>
<gene>
    <name evidence="10" type="primary">ecfA_2</name>
    <name evidence="10" type="ORF">KDW_63740</name>
</gene>
<dbReference type="InterPro" id="IPR050095">
    <property type="entry name" value="ECF_ABC_transporter_ATP-bd"/>
</dbReference>
<evidence type="ECO:0000256" key="6">
    <source>
        <dbReference type="ARBA" id="ARBA00022840"/>
    </source>
</evidence>
<proteinExistence type="inferred from homology"/>
<evidence type="ECO:0000259" key="9">
    <source>
        <dbReference type="PROSITE" id="PS50893"/>
    </source>
</evidence>
<keyword evidence="4" id="KW-1003">Cell membrane</keyword>
<organism evidence="10 11">
    <name type="scientific">Dictyobacter vulcani</name>
    <dbReference type="NCBI Taxonomy" id="2607529"/>
    <lineage>
        <taxon>Bacteria</taxon>
        <taxon>Bacillati</taxon>
        <taxon>Chloroflexota</taxon>
        <taxon>Ktedonobacteria</taxon>
        <taxon>Ktedonobacterales</taxon>
        <taxon>Dictyobacteraceae</taxon>
        <taxon>Dictyobacter</taxon>
    </lineage>
</organism>
<dbReference type="FunFam" id="3.40.50.300:FF:000224">
    <property type="entry name" value="Energy-coupling factor transporter ATP-binding protein EcfA"/>
    <property type="match status" value="1"/>
</dbReference>
<feature type="domain" description="ABC transporter" evidence="9">
    <location>
        <begin position="11"/>
        <end position="256"/>
    </location>
</feature>
<keyword evidence="8" id="KW-0472">Membrane</keyword>
<keyword evidence="3" id="KW-0813">Transport</keyword>
<evidence type="ECO:0000256" key="5">
    <source>
        <dbReference type="ARBA" id="ARBA00022741"/>
    </source>
</evidence>
<dbReference type="InterPro" id="IPR017871">
    <property type="entry name" value="ABC_transporter-like_CS"/>
</dbReference>
<comment type="subcellular location">
    <subcellularLocation>
        <location evidence="1">Cell membrane</location>
    </subcellularLocation>
</comment>
<evidence type="ECO:0000313" key="11">
    <source>
        <dbReference type="Proteomes" id="UP000326912"/>
    </source>
</evidence>
<dbReference type="EMBL" id="BKZW01000006">
    <property type="protein sequence ID" value="GER92212.1"/>
    <property type="molecule type" value="Genomic_DNA"/>
</dbReference>
<evidence type="ECO:0000256" key="3">
    <source>
        <dbReference type="ARBA" id="ARBA00022448"/>
    </source>
</evidence>
<dbReference type="InterPro" id="IPR027417">
    <property type="entry name" value="P-loop_NTPase"/>
</dbReference>
<dbReference type="CDD" id="cd03225">
    <property type="entry name" value="ABC_cobalt_CbiO_domain1"/>
    <property type="match status" value="1"/>
</dbReference>
<dbReference type="RefSeq" id="WP_151759780.1">
    <property type="nucleotide sequence ID" value="NZ_BKZW01000006.1"/>
</dbReference>
<dbReference type="InterPro" id="IPR015856">
    <property type="entry name" value="ABC_transpr_CbiO/EcfA_su"/>
</dbReference>
<keyword evidence="7" id="KW-1278">Translocase</keyword>
<dbReference type="SMART" id="SM00382">
    <property type="entry name" value="AAA"/>
    <property type="match status" value="1"/>
</dbReference>
<dbReference type="GO" id="GO:0042626">
    <property type="term" value="F:ATPase-coupled transmembrane transporter activity"/>
    <property type="evidence" value="ECO:0007669"/>
    <property type="project" value="TreeGrafter"/>
</dbReference>
<dbReference type="InterPro" id="IPR030947">
    <property type="entry name" value="EcfA_1"/>
</dbReference>
<dbReference type="AlphaFoldDB" id="A0A5J4KYQ9"/>
<evidence type="ECO:0000256" key="2">
    <source>
        <dbReference type="ARBA" id="ARBA00005417"/>
    </source>
</evidence>
<dbReference type="NCBIfam" id="TIGR04520">
    <property type="entry name" value="ECF_ATPase_1"/>
    <property type="match status" value="1"/>
</dbReference>
<accession>A0A5J4KYQ9</accession>
<keyword evidence="5" id="KW-0547">Nucleotide-binding</keyword>
<evidence type="ECO:0000256" key="8">
    <source>
        <dbReference type="ARBA" id="ARBA00023136"/>
    </source>
</evidence>
<name>A0A5J4KYQ9_9CHLR</name>
<protein>
    <submittedName>
        <fullName evidence="10">Energy-coupling factor transporter ATP-binding protein EcfA</fullName>
    </submittedName>
</protein>
<keyword evidence="6 10" id="KW-0067">ATP-binding</keyword>